<evidence type="ECO:0000256" key="6">
    <source>
        <dbReference type="ARBA" id="ARBA00013278"/>
    </source>
</evidence>
<dbReference type="EC" id="3.1.1.4" evidence="6 20"/>
<dbReference type="RefSeq" id="WP_133539991.1">
    <property type="nucleotide sequence ID" value="NZ_SNXI01000011.1"/>
</dbReference>
<keyword evidence="16" id="KW-0472">Membrane</keyword>
<dbReference type="GO" id="GO:0009279">
    <property type="term" value="C:cell outer membrane"/>
    <property type="evidence" value="ECO:0007669"/>
    <property type="project" value="UniProtKB-SubCell"/>
</dbReference>
<feature type="active site" description="Nucleophile" evidence="18">
    <location>
        <position position="213"/>
    </location>
</feature>
<evidence type="ECO:0000256" key="14">
    <source>
        <dbReference type="ARBA" id="ARBA00022963"/>
    </source>
</evidence>
<evidence type="ECO:0000313" key="21">
    <source>
        <dbReference type="EMBL" id="TDP32072.1"/>
    </source>
</evidence>
<evidence type="ECO:0000256" key="10">
    <source>
        <dbReference type="ARBA" id="ARBA00022723"/>
    </source>
</evidence>
<evidence type="ECO:0000313" key="22">
    <source>
        <dbReference type="Proteomes" id="UP000295531"/>
    </source>
</evidence>
<feature type="binding site" description="in dimeric form" evidence="19">
    <location>
        <position position="221"/>
    </location>
    <ligand>
        <name>Ca(2+)</name>
        <dbReference type="ChEBI" id="CHEBI:29108"/>
        <label>1</label>
    </ligand>
</feature>
<comment type="cofactor">
    <cofactor evidence="20">
        <name>Ca(2+)</name>
        <dbReference type="ChEBI" id="CHEBI:29108"/>
    </cofactor>
    <text evidence="20">Binds 1 Ca(2+) ion per monomer. In the dimeric form the Ca(2+) is bound by different amino acids with binding of each Ca(2+) shared with ligands coming from each monomer. The Ca(2+) ion may have a role in catalysis.</text>
</comment>
<keyword evidence="10 19" id="KW-0479">Metal-binding</keyword>
<proteinExistence type="inferred from homology"/>
<comment type="subcellular location">
    <subcellularLocation>
        <location evidence="20">Cell outer membrane</location>
        <topology evidence="20">Multi-pass membrane protein</topology>
    </subcellularLocation>
    <text evidence="20">One of the very few enzymes located there.</text>
</comment>
<keyword evidence="9" id="KW-0812">Transmembrane</keyword>
<evidence type="ECO:0000256" key="20">
    <source>
        <dbReference type="RuleBase" id="RU366027"/>
    </source>
</evidence>
<evidence type="ECO:0000256" key="11">
    <source>
        <dbReference type="ARBA" id="ARBA00022729"/>
    </source>
</evidence>
<dbReference type="GO" id="GO:0005509">
    <property type="term" value="F:calcium ion binding"/>
    <property type="evidence" value="ECO:0007669"/>
    <property type="project" value="TreeGrafter"/>
</dbReference>
<keyword evidence="14 20" id="KW-0442">Lipid degradation</keyword>
<evidence type="ECO:0000256" key="18">
    <source>
        <dbReference type="PIRSR" id="PIRSR603187-1"/>
    </source>
</evidence>
<comment type="similarity">
    <text evidence="3 20">Belongs to the phospholipase A1 family.</text>
</comment>
<evidence type="ECO:0000256" key="13">
    <source>
        <dbReference type="ARBA" id="ARBA00022837"/>
    </source>
</evidence>
<evidence type="ECO:0000256" key="4">
    <source>
        <dbReference type="ARBA" id="ARBA00011702"/>
    </source>
</evidence>
<dbReference type="SUPFAM" id="SSF56931">
    <property type="entry name" value="Outer membrane phospholipase A (OMPLA)"/>
    <property type="match status" value="1"/>
</dbReference>
<feature type="signal peptide" evidence="20">
    <location>
        <begin position="1"/>
        <end position="24"/>
    </location>
</feature>
<evidence type="ECO:0000256" key="3">
    <source>
        <dbReference type="ARBA" id="ARBA00010525"/>
    </source>
</evidence>
<dbReference type="GO" id="GO:0008970">
    <property type="term" value="F:phospholipase A1 activity"/>
    <property type="evidence" value="ECO:0007669"/>
    <property type="project" value="UniProtKB-EC"/>
</dbReference>
<keyword evidence="22" id="KW-1185">Reference proteome</keyword>
<evidence type="ECO:0000256" key="17">
    <source>
        <dbReference type="ARBA" id="ARBA00023237"/>
    </source>
</evidence>
<dbReference type="InterPro" id="IPR036541">
    <property type="entry name" value="PLipase_A1_sf"/>
</dbReference>
<dbReference type="EC" id="3.1.1.32" evidence="5 20"/>
<organism evidence="21 22">
    <name type="scientific">Idiomarina aquatica</name>
    <dbReference type="NCBI Taxonomy" id="1327752"/>
    <lineage>
        <taxon>Bacteria</taxon>
        <taxon>Pseudomonadati</taxon>
        <taxon>Pseudomonadota</taxon>
        <taxon>Gammaproteobacteria</taxon>
        <taxon>Alteromonadales</taxon>
        <taxon>Idiomarinaceae</taxon>
        <taxon>Idiomarina</taxon>
    </lineage>
</organism>
<evidence type="ECO:0000256" key="9">
    <source>
        <dbReference type="ARBA" id="ARBA00022692"/>
    </source>
</evidence>
<evidence type="ECO:0000256" key="8">
    <source>
        <dbReference type="ARBA" id="ARBA00022452"/>
    </source>
</evidence>
<keyword evidence="11 20" id="KW-0732">Signal</keyword>
<dbReference type="GO" id="GO:0016042">
    <property type="term" value="P:lipid catabolic process"/>
    <property type="evidence" value="ECO:0007669"/>
    <property type="project" value="UniProtKB-KW"/>
</dbReference>
<dbReference type="AlphaFoldDB" id="A0A4V3CMZ0"/>
<comment type="subunit">
    <text evidence="4 20">Homodimer; dimerization is reversible, and the dimeric form is the active one.</text>
</comment>
<evidence type="ECO:0000256" key="12">
    <source>
        <dbReference type="ARBA" id="ARBA00022801"/>
    </source>
</evidence>
<comment type="function">
    <text evidence="20">Hydrolysis of phosphatidylcholine with phospholipase A2 (EC 3.1.1.4) and phospholipase A1 (EC 3.1.1.32) activities.</text>
</comment>
<accession>A0A4V3CMZ0</accession>
<evidence type="ECO:0000256" key="19">
    <source>
        <dbReference type="PIRSR" id="PIRSR603187-2"/>
    </source>
</evidence>
<dbReference type="GO" id="GO:0004623">
    <property type="term" value="F:phospholipase A2 activity"/>
    <property type="evidence" value="ECO:0007669"/>
    <property type="project" value="UniProtKB-EC"/>
</dbReference>
<feature type="chain" id="PRO_5020863332" description="Phospholipase A1" evidence="20">
    <location>
        <begin position="25"/>
        <end position="348"/>
    </location>
</feature>
<keyword evidence="8" id="KW-1134">Transmembrane beta strand</keyword>
<feature type="binding site" description="in dimeric form" evidence="19">
    <location>
        <position position="263"/>
    </location>
    <ligand>
        <name>Ca(2+)</name>
        <dbReference type="ChEBI" id="CHEBI:29108"/>
        <label>1</label>
    </ligand>
</feature>
<feature type="active site" description="Proton acceptor" evidence="18">
    <location>
        <position position="211"/>
    </location>
</feature>
<dbReference type="InterPro" id="IPR003187">
    <property type="entry name" value="PLipase_A1"/>
</dbReference>
<keyword evidence="12 20" id="KW-0378">Hydrolase</keyword>
<evidence type="ECO:0000256" key="7">
    <source>
        <dbReference type="ARBA" id="ARBA00021726"/>
    </source>
</evidence>
<comment type="caution">
    <text evidence="21">The sequence shown here is derived from an EMBL/GenBank/DDBJ whole genome shotgun (WGS) entry which is preliminary data.</text>
</comment>
<evidence type="ECO:0000256" key="16">
    <source>
        <dbReference type="ARBA" id="ARBA00023136"/>
    </source>
</evidence>
<dbReference type="PANTHER" id="PTHR40457:SF1">
    <property type="entry name" value="PHOSPHOLIPASE A1"/>
    <property type="match status" value="1"/>
</dbReference>
<evidence type="ECO:0000256" key="1">
    <source>
        <dbReference type="ARBA" id="ARBA00000111"/>
    </source>
</evidence>
<feature type="binding site" description="in dimeric form" evidence="19">
    <location>
        <position position="176"/>
    </location>
    <ligand>
        <name>Ca(2+)</name>
        <dbReference type="ChEBI" id="CHEBI:29108"/>
        <label>1</label>
    </ligand>
</feature>
<reference evidence="21 22" key="1">
    <citation type="submission" date="2019-03" db="EMBL/GenBank/DDBJ databases">
        <title>Freshwater and sediment microbial communities from various areas in North America, analyzing microbe dynamics in response to fracking.</title>
        <authorList>
            <person name="Lamendella R."/>
        </authorList>
    </citation>
    <scope>NUCLEOTIDE SEQUENCE [LARGE SCALE GENOMIC DNA]</scope>
    <source>
        <strain evidence="21 22">18_TX</strain>
    </source>
</reference>
<dbReference type="OrthoDB" id="188433at2"/>
<keyword evidence="17 20" id="KW-0998">Cell outer membrane</keyword>
<name>A0A4V3CMZ0_9GAMM</name>
<dbReference type="PRINTS" id="PR01486">
    <property type="entry name" value="PHPHLIPASEA1"/>
</dbReference>
<evidence type="ECO:0000256" key="15">
    <source>
        <dbReference type="ARBA" id="ARBA00023098"/>
    </source>
</evidence>
<comment type="catalytic activity">
    <reaction evidence="1 20">
        <text>a 1,2-diacyl-sn-glycero-3-phosphocholine + H2O = a 2-acyl-sn-glycero-3-phosphocholine + a fatty acid + H(+)</text>
        <dbReference type="Rhea" id="RHEA:18689"/>
        <dbReference type="ChEBI" id="CHEBI:15377"/>
        <dbReference type="ChEBI" id="CHEBI:15378"/>
        <dbReference type="ChEBI" id="CHEBI:28868"/>
        <dbReference type="ChEBI" id="CHEBI:57643"/>
        <dbReference type="ChEBI" id="CHEBI:57875"/>
        <dbReference type="EC" id="3.1.1.32"/>
    </reaction>
</comment>
<evidence type="ECO:0000256" key="2">
    <source>
        <dbReference type="ARBA" id="ARBA00001604"/>
    </source>
</evidence>
<dbReference type="Pfam" id="PF02253">
    <property type="entry name" value="PLA1"/>
    <property type="match status" value="1"/>
</dbReference>
<keyword evidence="15 20" id="KW-0443">Lipid metabolism</keyword>
<comment type="catalytic activity">
    <reaction evidence="2 20">
        <text>a 1,2-diacyl-sn-glycero-3-phosphocholine + H2O = a 1-acyl-sn-glycero-3-phosphocholine + a fatty acid + H(+)</text>
        <dbReference type="Rhea" id="RHEA:15801"/>
        <dbReference type="ChEBI" id="CHEBI:15377"/>
        <dbReference type="ChEBI" id="CHEBI:15378"/>
        <dbReference type="ChEBI" id="CHEBI:28868"/>
        <dbReference type="ChEBI" id="CHEBI:57643"/>
        <dbReference type="ChEBI" id="CHEBI:58168"/>
        <dbReference type="EC" id="3.1.1.4"/>
    </reaction>
</comment>
<keyword evidence="13 19" id="KW-0106">Calcium</keyword>
<feature type="binding site" description="in dimeric form" evidence="19">
    <location>
        <position position="216"/>
    </location>
    <ligand>
        <name>Ca(2+)</name>
        <dbReference type="ChEBI" id="CHEBI:29108"/>
        <label>1</label>
    </ligand>
</feature>
<gene>
    <name evidence="21" type="ORF">DEU29_11112</name>
</gene>
<protein>
    <recommendedName>
        <fullName evidence="7 20">Phospholipase A1</fullName>
        <ecNumber evidence="5 20">3.1.1.32</ecNumber>
        <ecNumber evidence="6 20">3.1.1.4</ecNumber>
    </recommendedName>
    <alternativeName>
        <fullName evidence="20">Phosphatidylcholine 1-acylhydrolase</fullName>
    </alternativeName>
</protein>
<evidence type="ECO:0000256" key="5">
    <source>
        <dbReference type="ARBA" id="ARBA00013179"/>
    </source>
</evidence>
<dbReference type="Proteomes" id="UP000295531">
    <property type="component" value="Unassembled WGS sequence"/>
</dbReference>
<dbReference type="PANTHER" id="PTHR40457">
    <property type="entry name" value="PHOSPHOLIPASE A1"/>
    <property type="match status" value="1"/>
</dbReference>
<sequence>MSLTRLYLSVTAGALALFSLQAGAQQNEQQQCLLERLQSADEDVTVAEIKAWCEKSLARVENSTDSEEVVQVDAVEDKPGALTERMRSEQLTEFDPYVLTPHRRNYILPVLTSNNINRLQYADVEGYEQNLEDLEAKVQLSFKVPLIKDSLLFENDRLFFGFTVQSWWQVYSDEISKPFRETNYMPEFVYATPTGWHPFGTNTAIAFGAEHLSNGRSQPLSRSWNRFYAQFVVEDGDWVFSFKPWIRLQEDAKEDPLQSSGDDNPNIEDYVGNYEFSTAYNDGDFEYIFRIRHAIDTGRGSAEINWTFPLWGKFTGYTSLFTGYGESLIDYNHKQTRFGVGIALNNIL</sequence>
<dbReference type="Gene3D" id="2.40.230.10">
    <property type="entry name" value="Phospholipase A1"/>
    <property type="match status" value="1"/>
</dbReference>
<dbReference type="EMBL" id="SNXI01000011">
    <property type="protein sequence ID" value="TDP32072.1"/>
    <property type="molecule type" value="Genomic_DNA"/>
</dbReference>
<dbReference type="CDD" id="cd00541">
    <property type="entry name" value="OMPLA"/>
    <property type="match status" value="1"/>
</dbReference>